<reference evidence="2 3" key="1">
    <citation type="journal article" date="2012" name="Stand. Genomic Sci.">
        <title>Complete genome sequence of Terriglobus saanensis type strain SP1PR4(T), an Acidobacteria from tundra soil.</title>
        <authorList>
            <person name="Rawat S.R."/>
            <person name="Mannisto M.K."/>
            <person name="Starovoytov V."/>
            <person name="Goodwin L."/>
            <person name="Nolan M."/>
            <person name="Hauser L."/>
            <person name="Land M."/>
            <person name="Davenport K.W."/>
            <person name="Woyke T."/>
            <person name="Haggblom M.M."/>
        </authorList>
    </citation>
    <scope>NUCLEOTIDE SEQUENCE</scope>
    <source>
        <strain evidence="3">ATCC BAA-1853 / DSM 23119 / SP1PR4</strain>
    </source>
</reference>
<dbReference type="InterPro" id="IPR007172">
    <property type="entry name" value="DUF374"/>
</dbReference>
<dbReference type="EMBL" id="CP002467">
    <property type="protein sequence ID" value="ADV82095.1"/>
    <property type="molecule type" value="Genomic_DNA"/>
</dbReference>
<dbReference type="eggNOG" id="COG2121">
    <property type="taxonomic scope" value="Bacteria"/>
</dbReference>
<sequence>MPATPNFTSTQRVLLAVVPPLASGLIRLLGCTLRFRDVCDPGVTPGHLIPPPGVFGFWHRSLLMAAYRFRNMGIAILISQSFDGELIARTVERLGFVAIRGSSSRGGAVALLQMERAVKSGLLAAFTADGPRGPVYVAKPGLTQLAQRTTGDAGAFHLHPSSAWKLKSWDLFFIPKPFSRVTVSWPAHVLIAPDADLAEALVRVQQMMERATQMAVTA</sequence>
<organism evidence="2 3">
    <name type="scientific">Terriglobus saanensis (strain ATCC BAA-1853 / DSM 23119 / SP1PR4)</name>
    <dbReference type="NCBI Taxonomy" id="401053"/>
    <lineage>
        <taxon>Bacteria</taxon>
        <taxon>Pseudomonadati</taxon>
        <taxon>Acidobacteriota</taxon>
        <taxon>Terriglobia</taxon>
        <taxon>Terriglobales</taxon>
        <taxon>Acidobacteriaceae</taxon>
        <taxon>Terriglobus</taxon>
    </lineage>
</organism>
<evidence type="ECO:0000313" key="2">
    <source>
        <dbReference type="EMBL" id="ADV82095.1"/>
    </source>
</evidence>
<name>E8UZ77_TERSS</name>
<dbReference type="HOGENOM" id="CLU_086327_1_0_0"/>
<dbReference type="STRING" id="401053.AciPR4_1271"/>
<gene>
    <name evidence="2" type="ordered locus">AciPR4_1271</name>
</gene>
<protein>
    <recommendedName>
        <fullName evidence="1">DUF374 domain-containing protein</fullName>
    </recommendedName>
</protein>
<accession>E8UZ77</accession>
<dbReference type="Pfam" id="PF04028">
    <property type="entry name" value="DUF374"/>
    <property type="match status" value="1"/>
</dbReference>
<dbReference type="CDD" id="cd07983">
    <property type="entry name" value="LPLAT_DUF374-like"/>
    <property type="match status" value="1"/>
</dbReference>
<dbReference type="KEGG" id="tsa:AciPR4_1271"/>
<dbReference type="Proteomes" id="UP000006844">
    <property type="component" value="Chromosome"/>
</dbReference>
<evidence type="ECO:0000259" key="1">
    <source>
        <dbReference type="Pfam" id="PF04028"/>
    </source>
</evidence>
<feature type="domain" description="DUF374" evidence="1">
    <location>
        <begin position="67"/>
        <end position="134"/>
    </location>
</feature>
<evidence type="ECO:0000313" key="3">
    <source>
        <dbReference type="Proteomes" id="UP000006844"/>
    </source>
</evidence>
<dbReference type="AlphaFoldDB" id="E8UZ77"/>
<proteinExistence type="predicted"/>
<dbReference type="OrthoDB" id="9810508at2"/>
<keyword evidence="3" id="KW-1185">Reference proteome</keyword>